<dbReference type="OrthoDB" id="2447926at2759"/>
<dbReference type="EMBL" id="JAAAIN010004269">
    <property type="protein sequence ID" value="KAG0282253.1"/>
    <property type="molecule type" value="Genomic_DNA"/>
</dbReference>
<protein>
    <submittedName>
        <fullName evidence="1">Uncharacterized protein</fullName>
    </submittedName>
</protein>
<organism evidence="1 2">
    <name type="scientific">Linnemannia gamsii</name>
    <dbReference type="NCBI Taxonomy" id="64522"/>
    <lineage>
        <taxon>Eukaryota</taxon>
        <taxon>Fungi</taxon>
        <taxon>Fungi incertae sedis</taxon>
        <taxon>Mucoromycota</taxon>
        <taxon>Mortierellomycotina</taxon>
        <taxon>Mortierellomycetes</taxon>
        <taxon>Mortierellales</taxon>
        <taxon>Mortierellaceae</taxon>
        <taxon>Linnemannia</taxon>
    </lineage>
</organism>
<sequence>MIQDPNANRKEIHLHLNQLINDANHLNQQNASLQAEVETQAQILNSSANGPLLTLTASLRSIVQGNQEAIHIHQENQRLQEAYQASIANILNQLLNRPAPTTSTNTGRQSTPVPFTDKFKGSEGDLTFMVFKAQLQAQINKFPHAFTTDVDKITYAFQCMAGAPARYFAMLFNGQLQDPQGLMRNYTLFLKTTDHMYGDQHSREECEHKLNRLRQANGTF</sequence>
<gene>
    <name evidence="1" type="ORF">BGZ97_009063</name>
</gene>
<accession>A0A9P6QQJ5</accession>
<dbReference type="AlphaFoldDB" id="A0A9P6QQJ5"/>
<evidence type="ECO:0000313" key="2">
    <source>
        <dbReference type="Proteomes" id="UP000823405"/>
    </source>
</evidence>
<proteinExistence type="predicted"/>
<keyword evidence="2" id="KW-1185">Reference proteome</keyword>
<comment type="caution">
    <text evidence="1">The sequence shown here is derived from an EMBL/GenBank/DDBJ whole genome shotgun (WGS) entry which is preliminary data.</text>
</comment>
<name>A0A9P6QQJ5_9FUNG</name>
<dbReference type="Proteomes" id="UP000823405">
    <property type="component" value="Unassembled WGS sequence"/>
</dbReference>
<evidence type="ECO:0000313" key="1">
    <source>
        <dbReference type="EMBL" id="KAG0282253.1"/>
    </source>
</evidence>
<reference evidence="1" key="1">
    <citation type="journal article" date="2020" name="Fungal Divers.">
        <title>Resolving the Mortierellaceae phylogeny through synthesis of multi-gene phylogenetics and phylogenomics.</title>
        <authorList>
            <person name="Vandepol N."/>
            <person name="Liber J."/>
            <person name="Desiro A."/>
            <person name="Na H."/>
            <person name="Kennedy M."/>
            <person name="Barry K."/>
            <person name="Grigoriev I.V."/>
            <person name="Miller A.N."/>
            <person name="O'Donnell K."/>
            <person name="Stajich J.E."/>
            <person name="Bonito G."/>
        </authorList>
    </citation>
    <scope>NUCLEOTIDE SEQUENCE</scope>
    <source>
        <strain evidence="1">NVP60</strain>
    </source>
</reference>